<dbReference type="PANTHER" id="PTHR30547">
    <property type="entry name" value="UNCHARACTERIZED PROTEIN YHCG-RELATED"/>
    <property type="match status" value="1"/>
</dbReference>
<evidence type="ECO:0000313" key="2">
    <source>
        <dbReference type="EMBL" id="MBM9578578.1"/>
    </source>
</evidence>
<dbReference type="Proteomes" id="UP000724686">
    <property type="component" value="Unassembled WGS sequence"/>
</dbReference>
<reference evidence="2 3" key="1">
    <citation type="submission" date="2021-02" db="EMBL/GenBank/DDBJ databases">
        <title>Leptospira ainlahdjerensis sp. nov., Leptospira ainazelensis sp. nov., Leptospira abararensis sp. nov. and Leptospira chreensis sp. nov., four new species isolated from water sources in Algeria.</title>
        <authorList>
            <person name="Amara Korba A."/>
            <person name="Kainiu M."/>
            <person name="Vincent A.T."/>
            <person name="Mariet J.-F."/>
            <person name="Veyrier F.J."/>
            <person name="Goarant C."/>
            <person name="Picardeau M."/>
        </authorList>
    </citation>
    <scope>NUCLEOTIDE SEQUENCE [LARGE SCALE GENOMIC DNA]</scope>
    <source>
        <strain evidence="2 3">201903070</strain>
    </source>
</reference>
<keyword evidence="3" id="KW-1185">Reference proteome</keyword>
<protein>
    <submittedName>
        <fullName evidence="2">Nuclease</fullName>
    </submittedName>
</protein>
<evidence type="ECO:0000313" key="3">
    <source>
        <dbReference type="Proteomes" id="UP000724686"/>
    </source>
</evidence>
<feature type="non-terminal residue" evidence="2">
    <location>
        <position position="144"/>
    </location>
</feature>
<accession>A0ABS2UF66</accession>
<evidence type="ECO:0000259" key="1">
    <source>
        <dbReference type="Pfam" id="PF17761"/>
    </source>
</evidence>
<dbReference type="Pfam" id="PF17761">
    <property type="entry name" value="DUF1016_N"/>
    <property type="match status" value="1"/>
</dbReference>
<dbReference type="EMBL" id="JAFFPU010000062">
    <property type="protein sequence ID" value="MBM9578578.1"/>
    <property type="molecule type" value="Genomic_DNA"/>
</dbReference>
<gene>
    <name evidence="2" type="ORF">JWG45_15630</name>
</gene>
<organism evidence="2 3">
    <name type="scientific">Leptospira ainlahdjerensis</name>
    <dbReference type="NCBI Taxonomy" id="2810033"/>
    <lineage>
        <taxon>Bacteria</taxon>
        <taxon>Pseudomonadati</taxon>
        <taxon>Spirochaetota</taxon>
        <taxon>Spirochaetia</taxon>
        <taxon>Leptospirales</taxon>
        <taxon>Leptospiraceae</taxon>
        <taxon>Leptospira</taxon>
    </lineage>
</organism>
<feature type="domain" description="YhcG N-terminal" evidence="1">
    <location>
        <begin position="6"/>
        <end position="125"/>
    </location>
</feature>
<dbReference type="InterPro" id="IPR053148">
    <property type="entry name" value="PD-DEXK-like_domain"/>
</dbReference>
<dbReference type="InterPro" id="IPR041527">
    <property type="entry name" value="YhcG_N"/>
</dbReference>
<sequence>MFTALKENTYKGGNRFRLEAHLKIGSLLSREFSSDVLDTKSKQKMKDISDKISRQLDEGFSRRTLYYALKFYQSYRNKNLDYRLGWSHYRILASISNLTLRNKLEKEAAEENWSREVLERKARESGYYGGIKKNRWNRPDGDIY</sequence>
<dbReference type="PANTHER" id="PTHR30547:SF5">
    <property type="entry name" value="NUCLEASE YHCG-RELATED"/>
    <property type="match status" value="1"/>
</dbReference>
<name>A0ABS2UF66_9LEPT</name>
<comment type="caution">
    <text evidence="2">The sequence shown here is derived from an EMBL/GenBank/DDBJ whole genome shotgun (WGS) entry which is preliminary data.</text>
</comment>
<proteinExistence type="predicted"/>